<comment type="caution">
    <text evidence="2">The sequence shown here is derived from an EMBL/GenBank/DDBJ whole genome shotgun (WGS) entry which is preliminary data.</text>
</comment>
<evidence type="ECO:0000259" key="1">
    <source>
        <dbReference type="PROSITE" id="PS50011"/>
    </source>
</evidence>
<dbReference type="Pfam" id="PF00069">
    <property type="entry name" value="Pkinase"/>
    <property type="match status" value="1"/>
</dbReference>
<dbReference type="PANTHER" id="PTHR45621">
    <property type="entry name" value="OS01G0588500 PROTEIN-RELATED"/>
    <property type="match status" value="1"/>
</dbReference>
<protein>
    <recommendedName>
        <fullName evidence="1">Protein kinase domain-containing protein</fullName>
    </recommendedName>
</protein>
<feature type="domain" description="Protein kinase" evidence="1">
    <location>
        <begin position="1"/>
        <end position="160"/>
    </location>
</feature>
<evidence type="ECO:0000313" key="2">
    <source>
        <dbReference type="EMBL" id="PHT72524.1"/>
    </source>
</evidence>
<gene>
    <name evidence="2" type="ORF">T459_23309</name>
</gene>
<dbReference type="GO" id="GO:0005524">
    <property type="term" value="F:ATP binding"/>
    <property type="evidence" value="ECO:0007669"/>
    <property type="project" value="InterPro"/>
</dbReference>
<dbReference type="SUPFAM" id="SSF56112">
    <property type="entry name" value="Protein kinase-like (PK-like)"/>
    <property type="match status" value="1"/>
</dbReference>
<reference evidence="2 3" key="1">
    <citation type="journal article" date="2014" name="Nat. Genet.">
        <title>Genome sequence of the hot pepper provides insights into the evolution of pungency in Capsicum species.</title>
        <authorList>
            <person name="Kim S."/>
            <person name="Park M."/>
            <person name="Yeom S.I."/>
            <person name="Kim Y.M."/>
            <person name="Lee J.M."/>
            <person name="Lee H.A."/>
            <person name="Seo E."/>
            <person name="Choi J."/>
            <person name="Cheong K."/>
            <person name="Kim K.T."/>
            <person name="Jung K."/>
            <person name="Lee G.W."/>
            <person name="Oh S.K."/>
            <person name="Bae C."/>
            <person name="Kim S.B."/>
            <person name="Lee H.Y."/>
            <person name="Kim S.Y."/>
            <person name="Kim M.S."/>
            <person name="Kang B.C."/>
            <person name="Jo Y.D."/>
            <person name="Yang H.B."/>
            <person name="Jeong H.J."/>
            <person name="Kang W.H."/>
            <person name="Kwon J.K."/>
            <person name="Shin C."/>
            <person name="Lim J.Y."/>
            <person name="Park J.H."/>
            <person name="Huh J.H."/>
            <person name="Kim J.S."/>
            <person name="Kim B.D."/>
            <person name="Cohen O."/>
            <person name="Paran I."/>
            <person name="Suh M.C."/>
            <person name="Lee S.B."/>
            <person name="Kim Y.K."/>
            <person name="Shin Y."/>
            <person name="Noh S.J."/>
            <person name="Park J."/>
            <person name="Seo Y.S."/>
            <person name="Kwon S.Y."/>
            <person name="Kim H.A."/>
            <person name="Park J.M."/>
            <person name="Kim H.J."/>
            <person name="Choi S.B."/>
            <person name="Bosland P.W."/>
            <person name="Reeves G."/>
            <person name="Jo S.H."/>
            <person name="Lee B.W."/>
            <person name="Cho H.T."/>
            <person name="Choi H.S."/>
            <person name="Lee M.S."/>
            <person name="Yu Y."/>
            <person name="Do Choi Y."/>
            <person name="Park B.S."/>
            <person name="van Deynze A."/>
            <person name="Ashrafi H."/>
            <person name="Hill T."/>
            <person name="Kim W.T."/>
            <person name="Pai H.S."/>
            <person name="Ahn H.K."/>
            <person name="Yeam I."/>
            <person name="Giovannoni J.J."/>
            <person name="Rose J.K."/>
            <person name="Sorensen I."/>
            <person name="Lee S.J."/>
            <person name="Kim R.W."/>
            <person name="Choi I.Y."/>
            <person name="Choi B.S."/>
            <person name="Lim J.S."/>
            <person name="Lee Y.H."/>
            <person name="Choi D."/>
        </authorList>
    </citation>
    <scope>NUCLEOTIDE SEQUENCE [LARGE SCALE GENOMIC DNA]</scope>
    <source>
        <strain evidence="3">cv. CM334</strain>
    </source>
</reference>
<name>A0A2G2YS60_CAPAN</name>
<organism evidence="2 3">
    <name type="scientific">Capsicum annuum</name>
    <name type="common">Capsicum pepper</name>
    <dbReference type="NCBI Taxonomy" id="4072"/>
    <lineage>
        <taxon>Eukaryota</taxon>
        <taxon>Viridiplantae</taxon>
        <taxon>Streptophyta</taxon>
        <taxon>Embryophyta</taxon>
        <taxon>Tracheophyta</taxon>
        <taxon>Spermatophyta</taxon>
        <taxon>Magnoliopsida</taxon>
        <taxon>eudicotyledons</taxon>
        <taxon>Gunneridae</taxon>
        <taxon>Pentapetalae</taxon>
        <taxon>asterids</taxon>
        <taxon>lamiids</taxon>
        <taxon>Solanales</taxon>
        <taxon>Solanaceae</taxon>
        <taxon>Solanoideae</taxon>
        <taxon>Capsiceae</taxon>
        <taxon>Capsicum</taxon>
    </lineage>
</organism>
<dbReference type="Proteomes" id="UP000222542">
    <property type="component" value="Unassembled WGS sequence"/>
</dbReference>
<dbReference type="InterPro" id="IPR011009">
    <property type="entry name" value="Kinase-like_dom_sf"/>
</dbReference>
<dbReference type="PROSITE" id="PS00108">
    <property type="entry name" value="PROTEIN_KINASE_ST"/>
    <property type="match status" value="1"/>
</dbReference>
<reference evidence="2 3" key="2">
    <citation type="journal article" date="2017" name="Genome Biol.">
        <title>New reference genome sequences of hot pepper reveal the massive evolution of plant disease-resistance genes by retroduplication.</title>
        <authorList>
            <person name="Kim S."/>
            <person name="Park J."/>
            <person name="Yeom S.I."/>
            <person name="Kim Y.M."/>
            <person name="Seo E."/>
            <person name="Kim K.T."/>
            <person name="Kim M.S."/>
            <person name="Lee J.M."/>
            <person name="Cheong K."/>
            <person name="Shin H.S."/>
            <person name="Kim S.B."/>
            <person name="Han K."/>
            <person name="Lee J."/>
            <person name="Park M."/>
            <person name="Lee H.A."/>
            <person name="Lee H.Y."/>
            <person name="Lee Y."/>
            <person name="Oh S."/>
            <person name="Lee J.H."/>
            <person name="Choi E."/>
            <person name="Choi E."/>
            <person name="Lee S.E."/>
            <person name="Jeon J."/>
            <person name="Kim H."/>
            <person name="Choi G."/>
            <person name="Song H."/>
            <person name="Lee J."/>
            <person name="Lee S.C."/>
            <person name="Kwon J.K."/>
            <person name="Lee H.Y."/>
            <person name="Koo N."/>
            <person name="Hong Y."/>
            <person name="Kim R.W."/>
            <person name="Kang W.H."/>
            <person name="Huh J.H."/>
            <person name="Kang B.C."/>
            <person name="Yang T.J."/>
            <person name="Lee Y.H."/>
            <person name="Bennetzen J.L."/>
            <person name="Choi D."/>
        </authorList>
    </citation>
    <scope>NUCLEOTIDE SEQUENCE [LARGE SCALE GENOMIC DNA]</scope>
    <source>
        <strain evidence="3">cv. CM334</strain>
    </source>
</reference>
<dbReference type="AlphaFoldDB" id="A0A2G2YS60"/>
<keyword evidence="3" id="KW-1185">Reference proteome</keyword>
<dbReference type="InterPro" id="IPR000719">
    <property type="entry name" value="Prot_kinase_dom"/>
</dbReference>
<dbReference type="Gramene" id="PHT72524">
    <property type="protein sequence ID" value="PHT72524"/>
    <property type="gene ID" value="T459_23309"/>
</dbReference>
<accession>A0A2G2YS60</accession>
<dbReference type="PROSITE" id="PS50011">
    <property type="entry name" value="PROTEIN_KINASE_DOM"/>
    <property type="match status" value="1"/>
</dbReference>
<evidence type="ECO:0000313" key="3">
    <source>
        <dbReference type="Proteomes" id="UP000222542"/>
    </source>
</evidence>
<dbReference type="InterPro" id="IPR050823">
    <property type="entry name" value="Plant_Ser_Thr_Prot_Kinase"/>
</dbReference>
<proteinExistence type="predicted"/>
<dbReference type="GO" id="GO:0004672">
    <property type="term" value="F:protein kinase activity"/>
    <property type="evidence" value="ECO:0007669"/>
    <property type="project" value="InterPro"/>
</dbReference>
<dbReference type="Gene3D" id="1.10.510.10">
    <property type="entry name" value="Transferase(Phosphotransferase) domain 1"/>
    <property type="match status" value="1"/>
</dbReference>
<dbReference type="EMBL" id="AYRZ02000009">
    <property type="protein sequence ID" value="PHT72524.1"/>
    <property type="molecule type" value="Genomic_DNA"/>
</dbReference>
<sequence>MTRPPSGSGVPGRSHDRTCRLLGGLSLEIKLRLLLVIAFGMMKPLKEIPTSRFPLFRRFKVEPLSWDLHLKIPIGAARGLAILHTSEKKVIYRDFKASNILLDGVRSSSILSDFGLAKLEPSGSNSHIATRGMATYGYASPEYVEIGEHLFFRPYYMCLI</sequence>
<dbReference type="InterPro" id="IPR008271">
    <property type="entry name" value="Ser/Thr_kinase_AS"/>
</dbReference>